<feature type="chain" id="PRO_5045596276" evidence="1">
    <location>
        <begin position="24"/>
        <end position="733"/>
    </location>
</feature>
<keyword evidence="1" id="KW-0732">Signal</keyword>
<reference evidence="2 3" key="1">
    <citation type="submission" date="2020-08" db="EMBL/GenBank/DDBJ databases">
        <title>Genomic Encyclopedia of Type Strains, Phase IV (KMG-IV): sequencing the most valuable type-strain genomes for metagenomic binning, comparative biology and taxonomic classification.</title>
        <authorList>
            <person name="Goeker M."/>
        </authorList>
    </citation>
    <scope>NUCLEOTIDE SEQUENCE [LARGE SCALE GENOMIC DNA]</scope>
    <source>
        <strain evidence="2 3">DSM 102983</strain>
    </source>
</reference>
<feature type="signal peptide" evidence="1">
    <location>
        <begin position="1"/>
        <end position="23"/>
    </location>
</feature>
<evidence type="ECO:0000313" key="3">
    <source>
        <dbReference type="Proteomes" id="UP000533637"/>
    </source>
</evidence>
<accession>A0ABR6KK82</accession>
<dbReference type="PROSITE" id="PS51257">
    <property type="entry name" value="PROKAR_LIPOPROTEIN"/>
    <property type="match status" value="1"/>
</dbReference>
<proteinExistence type="predicted"/>
<comment type="caution">
    <text evidence="2">The sequence shown here is derived from an EMBL/GenBank/DDBJ whole genome shotgun (WGS) entry which is preliminary data.</text>
</comment>
<dbReference type="EMBL" id="JACHOC010000003">
    <property type="protein sequence ID" value="MBB4621917.1"/>
    <property type="molecule type" value="Genomic_DNA"/>
</dbReference>
<name>A0ABR6KK82_9BACT</name>
<organism evidence="2 3">
    <name type="scientific">Parabacteroides faecis</name>
    <dbReference type="NCBI Taxonomy" id="1217282"/>
    <lineage>
        <taxon>Bacteria</taxon>
        <taxon>Pseudomonadati</taxon>
        <taxon>Bacteroidota</taxon>
        <taxon>Bacteroidia</taxon>
        <taxon>Bacteroidales</taxon>
        <taxon>Tannerellaceae</taxon>
        <taxon>Parabacteroides</taxon>
    </lineage>
</organism>
<protein>
    <submittedName>
        <fullName evidence="2">Uncharacterized protein</fullName>
    </submittedName>
</protein>
<keyword evidence="3" id="KW-1185">Reference proteome</keyword>
<evidence type="ECO:0000313" key="2">
    <source>
        <dbReference type="EMBL" id="MBB4621917.1"/>
    </source>
</evidence>
<dbReference type="Proteomes" id="UP000533637">
    <property type="component" value="Unassembled WGS sequence"/>
</dbReference>
<gene>
    <name evidence="2" type="ORF">GGQ57_001814</name>
</gene>
<sequence length="733" mass="83323">MKNILLKWVWVVISSLFFSCNQAEMNICFETDYAVLKMDSTGFLTSIYSKVDNIEYLSDKKSSPLLALYAGNDQVILPVSARQIDEKLMLIYINGAEAIIEVGEKEEYLTFKLISLTNRGKTDHVVWGPYYTTIREYIGDLLGVVSNERCTIGMVACNDNTNTGLPTDGDMHQMYYRVHTSDPIKYPLPDSLYEGQRLRIGGDGISDVAFTNRKEGHFFFNKGNGAEYIPEYGSYIVMSSRDRRATRDIFFTLIPGFENVNVPKHHQVEAVDEDVLGSSVAFFVCPKEHTLKLYEKVVLEEGLPYITQQGKWVRDPKAACADLAWWGRHDSLISYATQLGIRAVQDEGLGEYYVNPANRWADKMISYGGKQISIAEFTKMTNEAGIAYGLHTLCEFLQPHCSDVSPIPNDSLCVVLKTTITHDLNASQTDICVADTSWLNEWGTWHCNKLNVLKLGKELLTYEGVTTTQPYTLKGVKRGAYNTVAQTHKVGEVLAKLQMNCYNGFVPDMNLQDDYADYYARLLVDGGMDYVDYDGQESFMYQGHGYYSMKRFYRNLFEKFHTYGGNELRVMGSGIMYGNWLYMGNGNIGGGNNMFNPVTNSFGIQGKDERNGNVNNFICPTFGIQNFQSEWDEQVIENLQSKAVAWNATYMLGLSENAVEKCLDKKRVFKAFRVWEDARRADIFSKELKEEMKAQENRYHLERTNDHTWTLYTVNTSGERVDPRTLSSDIALK</sequence>
<evidence type="ECO:0000256" key="1">
    <source>
        <dbReference type="SAM" id="SignalP"/>
    </source>
</evidence>